<evidence type="ECO:0000313" key="3">
    <source>
        <dbReference type="EMBL" id="AIG74717.1"/>
    </source>
</evidence>
<name>A0A075UKN2_9PSEU</name>
<sequence>MTQAFTQQTTFTEPQGRAQLPTLPSGWPIGSYESYSEAQRAVDHLAGTDFPITDVTIVGVEPILVERIAGRMGWSKVLTSSALSGAMFGVFLGLVLSLLNPGAGLVPIIVGLVGGIGFNLLFGALGYASSKNKRGFISQSQLVARRYDVLAQPRNAEKGRALLADLAARSAFNH</sequence>
<feature type="transmembrane region" description="Helical" evidence="1">
    <location>
        <begin position="105"/>
        <end position="128"/>
    </location>
</feature>
<dbReference type="AlphaFoldDB" id="A0A075UKN2"/>
<dbReference type="STRING" id="208439.AJAP_09090"/>
<dbReference type="Pfam" id="PF11181">
    <property type="entry name" value="YflT"/>
    <property type="match status" value="1"/>
</dbReference>
<dbReference type="KEGG" id="aja:AJAP_09090"/>
<feature type="transmembrane region" description="Helical" evidence="1">
    <location>
        <begin position="77"/>
        <end position="99"/>
    </location>
</feature>
<dbReference type="HOGENOM" id="CLU_070264_3_1_11"/>
<dbReference type="Proteomes" id="UP000028492">
    <property type="component" value="Chromosome"/>
</dbReference>
<gene>
    <name evidence="3" type="ORF">AJAP_09090</name>
</gene>
<dbReference type="EMBL" id="CP008953">
    <property type="protein sequence ID" value="AIG74717.1"/>
    <property type="molecule type" value="Genomic_DNA"/>
</dbReference>
<feature type="domain" description="General stress protein 17M-like" evidence="2">
    <location>
        <begin position="29"/>
        <end position="102"/>
    </location>
</feature>
<reference evidence="3 4" key="1">
    <citation type="journal article" date="2014" name="J. Biotechnol.">
        <title>Complete genome sequence of the actinobacterium Amycolatopsis japonica MG417-CF17(T) (=DSM 44213T) producing (S,S)-N,N'-ethylenediaminedisuccinic acid.</title>
        <authorList>
            <person name="Stegmann E."/>
            <person name="Albersmeier A."/>
            <person name="Spohn M."/>
            <person name="Gert H."/>
            <person name="Weber T."/>
            <person name="Wohlleben W."/>
            <person name="Kalinowski J."/>
            <person name="Ruckert C."/>
        </authorList>
    </citation>
    <scope>NUCLEOTIDE SEQUENCE [LARGE SCALE GENOMIC DNA]</scope>
    <source>
        <strain evidence="4">MG417-CF17 (DSM 44213)</strain>
    </source>
</reference>
<dbReference type="InterPro" id="IPR025889">
    <property type="entry name" value="GSP17M-like_dom"/>
</dbReference>
<keyword evidence="1" id="KW-1133">Transmembrane helix</keyword>
<dbReference type="RefSeq" id="WP_038509609.1">
    <property type="nucleotide sequence ID" value="NZ_CP008953.1"/>
</dbReference>
<dbReference type="eggNOG" id="ENOG5033QPF">
    <property type="taxonomic scope" value="Bacteria"/>
</dbReference>
<protein>
    <submittedName>
        <fullName evidence="3">Conserved putative membrane protein</fullName>
    </submittedName>
</protein>
<evidence type="ECO:0000256" key="1">
    <source>
        <dbReference type="SAM" id="Phobius"/>
    </source>
</evidence>
<keyword evidence="4" id="KW-1185">Reference proteome</keyword>
<evidence type="ECO:0000259" key="2">
    <source>
        <dbReference type="Pfam" id="PF11181"/>
    </source>
</evidence>
<evidence type="ECO:0000313" key="4">
    <source>
        <dbReference type="Proteomes" id="UP000028492"/>
    </source>
</evidence>
<organism evidence="3 4">
    <name type="scientific">Amycolatopsis japonica</name>
    <dbReference type="NCBI Taxonomy" id="208439"/>
    <lineage>
        <taxon>Bacteria</taxon>
        <taxon>Bacillati</taxon>
        <taxon>Actinomycetota</taxon>
        <taxon>Actinomycetes</taxon>
        <taxon>Pseudonocardiales</taxon>
        <taxon>Pseudonocardiaceae</taxon>
        <taxon>Amycolatopsis</taxon>
        <taxon>Amycolatopsis japonica group</taxon>
    </lineage>
</organism>
<keyword evidence="1" id="KW-0472">Membrane</keyword>
<accession>A0A075UKN2</accession>
<proteinExistence type="predicted"/>
<keyword evidence="1" id="KW-0812">Transmembrane</keyword>